<evidence type="ECO:0000313" key="2">
    <source>
        <dbReference type="EMBL" id="KAJ4846327.1"/>
    </source>
</evidence>
<dbReference type="InterPro" id="IPR002083">
    <property type="entry name" value="MATH/TRAF_dom"/>
</dbReference>
<feature type="domain" description="MATH" evidence="1">
    <location>
        <begin position="209"/>
        <end position="337"/>
    </location>
</feature>
<proteinExistence type="predicted"/>
<dbReference type="CDD" id="cd00121">
    <property type="entry name" value="MATH"/>
    <property type="match status" value="3"/>
</dbReference>
<sequence length="347" mass="39058">MVYTNKKKHGPKSVAPSRYLLKIQSFSSLLEAGVDRCETKHFESCGHKWLICLRRVVNLISFLKLSLHPGNKGDGAHVSLTLEIVEPNNVTLSWEVNAYVKMLVVDQIRDQYSIIPGTKLSLHPGNKGVTGAHISFSLAIMEPDNVTLSWVVDAYAKLYVLDQIHDQYLVVPDLKGNVNRFSKMKLESRFANVMSHNDLNDPSKGYLVDDSCVFGIEVFVLENLEIDGASYAVAYSVESRKLLIYPKGNKLSAGKHLSVYLYLQNSGAISIDRKVLAHYKLRLKNNVTGKHQEFTGKTWFDAKSSTWGWYNFISLSELQNKEKGYLVNDSIVIEAEFIHISTVEDVS</sequence>
<evidence type="ECO:0000259" key="1">
    <source>
        <dbReference type="PROSITE" id="PS50144"/>
    </source>
</evidence>
<dbReference type="InterPro" id="IPR008974">
    <property type="entry name" value="TRAF-like"/>
</dbReference>
<keyword evidence="3" id="KW-1185">Reference proteome</keyword>
<reference evidence="2" key="1">
    <citation type="submission" date="2022-02" db="EMBL/GenBank/DDBJ databases">
        <authorList>
            <person name="Henning P.M."/>
            <person name="McCubbin A.G."/>
            <person name="Shore J.S."/>
        </authorList>
    </citation>
    <scope>NUCLEOTIDE SEQUENCE</scope>
    <source>
        <strain evidence="2">F60SS</strain>
        <tissue evidence="2">Leaves</tissue>
    </source>
</reference>
<organism evidence="2 3">
    <name type="scientific">Turnera subulata</name>
    <dbReference type="NCBI Taxonomy" id="218843"/>
    <lineage>
        <taxon>Eukaryota</taxon>
        <taxon>Viridiplantae</taxon>
        <taxon>Streptophyta</taxon>
        <taxon>Embryophyta</taxon>
        <taxon>Tracheophyta</taxon>
        <taxon>Spermatophyta</taxon>
        <taxon>Magnoliopsida</taxon>
        <taxon>eudicotyledons</taxon>
        <taxon>Gunneridae</taxon>
        <taxon>Pentapetalae</taxon>
        <taxon>rosids</taxon>
        <taxon>fabids</taxon>
        <taxon>Malpighiales</taxon>
        <taxon>Passifloraceae</taxon>
        <taxon>Turnera</taxon>
    </lineage>
</organism>
<dbReference type="OrthoDB" id="1883087at2759"/>
<comment type="caution">
    <text evidence="2">The sequence shown here is derived from an EMBL/GenBank/DDBJ whole genome shotgun (WGS) entry which is preliminary data.</text>
</comment>
<gene>
    <name evidence="2" type="ORF">Tsubulata_005918</name>
</gene>
<dbReference type="EMBL" id="JAKUCV010001446">
    <property type="protein sequence ID" value="KAJ4846327.1"/>
    <property type="molecule type" value="Genomic_DNA"/>
</dbReference>
<evidence type="ECO:0000313" key="3">
    <source>
        <dbReference type="Proteomes" id="UP001141552"/>
    </source>
</evidence>
<accession>A0A9Q0GAN2</accession>
<dbReference type="PANTHER" id="PTHR46162:SF40">
    <property type="entry name" value="TRAF-LIKE FAMILY PROTEIN"/>
    <property type="match status" value="1"/>
</dbReference>
<name>A0A9Q0GAN2_9ROSI</name>
<dbReference type="PANTHER" id="PTHR46162">
    <property type="entry name" value="TRAF-LIKE FAMILY PROTEIN"/>
    <property type="match status" value="1"/>
</dbReference>
<dbReference type="PROSITE" id="PS50144">
    <property type="entry name" value="MATH"/>
    <property type="match status" value="1"/>
</dbReference>
<dbReference type="Gene3D" id="2.60.210.10">
    <property type="entry name" value="Apoptosis, Tumor Necrosis Factor Receptor Associated Protein 2, Chain A"/>
    <property type="match status" value="3"/>
</dbReference>
<dbReference type="Pfam" id="PF22486">
    <property type="entry name" value="MATH_2"/>
    <property type="match status" value="2"/>
</dbReference>
<dbReference type="Proteomes" id="UP001141552">
    <property type="component" value="Unassembled WGS sequence"/>
</dbReference>
<protein>
    <recommendedName>
        <fullName evidence="1">MATH domain-containing protein</fullName>
    </recommendedName>
</protein>
<dbReference type="SUPFAM" id="SSF49599">
    <property type="entry name" value="TRAF domain-like"/>
    <property type="match status" value="3"/>
</dbReference>
<dbReference type="AlphaFoldDB" id="A0A9Q0GAN2"/>
<reference evidence="2" key="2">
    <citation type="journal article" date="2023" name="Plants (Basel)">
        <title>Annotation of the Turnera subulata (Passifloraceae) Draft Genome Reveals the S-Locus Evolved after the Divergence of Turneroideae from Passifloroideae in a Stepwise Manner.</title>
        <authorList>
            <person name="Henning P.M."/>
            <person name="Roalson E.H."/>
            <person name="Mir W."/>
            <person name="McCubbin A.G."/>
            <person name="Shore J.S."/>
        </authorList>
    </citation>
    <scope>NUCLEOTIDE SEQUENCE</scope>
    <source>
        <strain evidence="2">F60SS</strain>
    </source>
</reference>